<dbReference type="CDD" id="cd00001">
    <property type="entry name" value="PTS_IIB_man"/>
    <property type="match status" value="1"/>
</dbReference>
<dbReference type="GO" id="GO:0005737">
    <property type="term" value="C:cytoplasm"/>
    <property type="evidence" value="ECO:0007669"/>
    <property type="project" value="UniProtKB-SubCell"/>
</dbReference>
<keyword evidence="6" id="KW-0598">Phosphotransferase system</keyword>
<dbReference type="GeneID" id="61927876"/>
<dbReference type="EMBL" id="WWTN01000009">
    <property type="protein sequence ID" value="MZH55587.1"/>
    <property type="molecule type" value="Genomic_DNA"/>
</dbReference>
<dbReference type="NCBIfam" id="NF008508">
    <property type="entry name" value="PRK11425.1"/>
    <property type="match status" value="1"/>
</dbReference>
<protein>
    <submittedName>
        <fullName evidence="12">PTS sugar transporter subunit IIB</fullName>
    </submittedName>
    <submittedName>
        <fullName evidence="11">PTS system N-acetylgalactosamine-specific transporter subunit IIB</fullName>
    </submittedName>
    <submittedName>
        <fullName evidence="13">PTS transporter subunit IIB</fullName>
    </submittedName>
</protein>
<dbReference type="AlphaFoldDB" id="A0A099IC71"/>
<dbReference type="Proteomes" id="UP000030008">
    <property type="component" value="Unassembled WGS sequence"/>
</dbReference>
<dbReference type="NCBIfam" id="TIGR00854">
    <property type="entry name" value="pts-sorbose"/>
    <property type="match status" value="1"/>
</dbReference>
<reference evidence="13" key="2">
    <citation type="journal article" date="2019" name="Nat. Med.">
        <title>A library of human gut bacterial isolates paired with longitudinal multiomics data enables mechanistic microbiome research.</title>
        <authorList>
            <person name="Poyet M."/>
            <person name="Groussin M."/>
            <person name="Gibbons S.M."/>
            <person name="Avila-Pacheco J."/>
            <person name="Jiang X."/>
            <person name="Kearney S.M."/>
            <person name="Perrotta A.R."/>
            <person name="Berdy B."/>
            <person name="Zhao S."/>
            <person name="Lieberman T.D."/>
            <person name="Swanson P.K."/>
            <person name="Smith M."/>
            <person name="Roesemann S."/>
            <person name="Alexander J.E."/>
            <person name="Rich S.A."/>
            <person name="Livny J."/>
            <person name="Vlamakis H."/>
            <person name="Clish C."/>
            <person name="Bullock K."/>
            <person name="Deik A."/>
            <person name="Scott J."/>
            <person name="Pierce K.A."/>
            <person name="Xavier R.J."/>
            <person name="Alm E.J."/>
        </authorList>
    </citation>
    <scope>NUCLEOTIDE SEQUENCE</scope>
    <source>
        <strain evidence="13">BIOML-A12</strain>
    </source>
</reference>
<dbReference type="NCBIfam" id="NF007288">
    <property type="entry name" value="PRK09756.1"/>
    <property type="match status" value="1"/>
</dbReference>
<evidence type="ECO:0000313" key="16">
    <source>
        <dbReference type="Proteomes" id="UP000503330"/>
    </source>
</evidence>
<keyword evidence="7" id="KW-0418">Kinase</keyword>
<dbReference type="Pfam" id="PF03830">
    <property type="entry name" value="PTSIIB_sorb"/>
    <property type="match status" value="1"/>
</dbReference>
<dbReference type="InterPro" id="IPR036667">
    <property type="entry name" value="PTS_IIB_sorbose-sp_sf"/>
</dbReference>
<reference evidence="14 16" key="3">
    <citation type="submission" date="2020-02" db="EMBL/GenBank/DDBJ databases">
        <authorList>
            <person name="Kociolek L.K."/>
            <person name="Ozer E.A."/>
        </authorList>
    </citation>
    <scope>NUCLEOTIDE SEQUENCE [LARGE SCALE GENOMIC DNA]</scope>
    <source>
        <strain evidence="14 16">ATCC 14501</strain>
    </source>
</reference>
<dbReference type="GO" id="GO:0008982">
    <property type="term" value="F:protein-N(PI)-phosphohistidine-sugar phosphotransferase activity"/>
    <property type="evidence" value="ECO:0007669"/>
    <property type="project" value="InterPro"/>
</dbReference>
<dbReference type="EMBL" id="CP048838">
    <property type="protein sequence ID" value="QJA04554.1"/>
    <property type="molecule type" value="Genomic_DNA"/>
</dbReference>
<dbReference type="Proteomes" id="UP000604383">
    <property type="component" value="Unassembled WGS sequence"/>
</dbReference>
<reference evidence="12" key="4">
    <citation type="journal article" date="2022" name="Clin. Infect. Dis.">
        <title>Association between Clostridium innocuum and antibiotic-associated diarrhea in adults and children: A cross-sectional study and comparative genomics analysis.</title>
        <authorList>
            <person name="Cherny K.E."/>
            <person name="Muscat E.B."/>
            <person name="Balaji A."/>
            <person name="Mukherjee J."/>
            <person name="Ozer E.A."/>
            <person name="Angarone M.P."/>
            <person name="Hauser A.R."/>
            <person name="Sichel J.S."/>
            <person name="Amponsah E."/>
            <person name="Kociolek L.K."/>
        </authorList>
    </citation>
    <scope>NUCLEOTIDE SEQUENCE</scope>
    <source>
        <strain evidence="12">NU1-AC-029v</strain>
    </source>
</reference>
<evidence type="ECO:0000256" key="5">
    <source>
        <dbReference type="ARBA" id="ARBA00022679"/>
    </source>
</evidence>
<evidence type="ECO:0000313" key="12">
    <source>
        <dbReference type="EMBL" id="MCR0231440.1"/>
    </source>
</evidence>
<dbReference type="Gene3D" id="3.40.35.10">
    <property type="entry name" value="Phosphotransferase system, sorbose subfamily IIB component"/>
    <property type="match status" value="1"/>
</dbReference>
<evidence type="ECO:0000256" key="3">
    <source>
        <dbReference type="ARBA" id="ARBA00022490"/>
    </source>
</evidence>
<evidence type="ECO:0000256" key="1">
    <source>
        <dbReference type="ARBA" id="ARBA00004496"/>
    </source>
</evidence>
<evidence type="ECO:0000256" key="6">
    <source>
        <dbReference type="ARBA" id="ARBA00022683"/>
    </source>
</evidence>
<evidence type="ECO:0000259" key="10">
    <source>
        <dbReference type="PROSITE" id="PS51101"/>
    </source>
</evidence>
<evidence type="ECO:0000313" key="14">
    <source>
        <dbReference type="EMBL" id="QJA04554.1"/>
    </source>
</evidence>
<dbReference type="SUPFAM" id="SSF52728">
    <property type="entry name" value="PTS IIb component"/>
    <property type="match status" value="1"/>
</dbReference>
<feature type="active site" description="Pros-phosphohistidine intermediate; for EIIB activity" evidence="8">
    <location>
        <position position="15"/>
    </location>
</feature>
<dbReference type="InterPro" id="IPR018455">
    <property type="entry name" value="PTS_IIB_sorbose-sp_subgr"/>
</dbReference>
<feature type="domain" description="PTS EIIB type-4" evidence="10">
    <location>
        <begin position="1"/>
        <end position="158"/>
    </location>
</feature>
<feature type="modified residue" description="Phosphohistidine; by EIIA" evidence="9">
    <location>
        <position position="15"/>
    </location>
</feature>
<dbReference type="RefSeq" id="WP_002605994.1">
    <property type="nucleotide sequence ID" value="NZ_AP025565.1"/>
</dbReference>
<keyword evidence="3" id="KW-0963">Cytoplasm</keyword>
<dbReference type="GO" id="GO:0016301">
    <property type="term" value="F:kinase activity"/>
    <property type="evidence" value="ECO:0007669"/>
    <property type="project" value="UniProtKB-KW"/>
</dbReference>
<dbReference type="PROSITE" id="PS51101">
    <property type="entry name" value="PTS_EIIB_TYPE_4"/>
    <property type="match status" value="1"/>
</dbReference>
<dbReference type="InterPro" id="IPR004720">
    <property type="entry name" value="PTS_IIB_sorbose-sp"/>
</dbReference>
<accession>A0A099IC71</accession>
<keyword evidence="5" id="KW-0808">Transferase</keyword>
<dbReference type="Proteomes" id="UP000503330">
    <property type="component" value="Chromosome"/>
</dbReference>
<evidence type="ECO:0000256" key="4">
    <source>
        <dbReference type="ARBA" id="ARBA00022597"/>
    </source>
</evidence>
<name>A0A099IC71_CLOIN</name>
<proteinExistence type="predicted"/>
<evidence type="ECO:0000256" key="8">
    <source>
        <dbReference type="PIRSR" id="PIRSR618455-1"/>
    </source>
</evidence>
<gene>
    <name evidence="11" type="ORF">CIAN88_02110</name>
    <name evidence="14" type="ORF">G4D54_20025</name>
    <name evidence="13" type="ORF">GT664_07405</name>
    <name evidence="12" type="ORF">MKC95_01485</name>
</gene>
<dbReference type="GO" id="GO:0009401">
    <property type="term" value="P:phosphoenolpyruvate-dependent sugar phosphotransferase system"/>
    <property type="evidence" value="ECO:0007669"/>
    <property type="project" value="UniProtKB-KW"/>
</dbReference>
<evidence type="ECO:0000256" key="7">
    <source>
        <dbReference type="ARBA" id="ARBA00022777"/>
    </source>
</evidence>
<evidence type="ECO:0000313" key="15">
    <source>
        <dbReference type="Proteomes" id="UP000030008"/>
    </source>
</evidence>
<keyword evidence="2" id="KW-0813">Transport</keyword>
<dbReference type="Proteomes" id="UP001203972">
    <property type="component" value="Unassembled WGS sequence"/>
</dbReference>
<evidence type="ECO:0000313" key="13">
    <source>
        <dbReference type="EMBL" id="MZH55587.1"/>
    </source>
</evidence>
<evidence type="ECO:0000256" key="2">
    <source>
        <dbReference type="ARBA" id="ARBA00022448"/>
    </source>
</evidence>
<evidence type="ECO:0000313" key="11">
    <source>
        <dbReference type="EMBL" id="KGJ54762.1"/>
    </source>
</evidence>
<sequence length="158" mass="17292">MPDIVLTRIDNRLIHGQVATQWCGVVGANLLLVANDAVSTDEFRQGLMNMAAPAYAQTRFFSIQKTIDIIGKASPAQHIAIICETPQDVLRLVEGGVPIKKVNIGNMHMADGKRQVATSVAVDDDDVATFKKLQDLGVELEIKRVPDTPVENLDKLFK</sequence>
<evidence type="ECO:0000256" key="9">
    <source>
        <dbReference type="PIRSR" id="PIRSR618455-2"/>
    </source>
</evidence>
<organism evidence="11 15">
    <name type="scientific">Clostridium innocuum</name>
    <dbReference type="NCBI Taxonomy" id="1522"/>
    <lineage>
        <taxon>Bacteria</taxon>
        <taxon>Bacillati</taxon>
        <taxon>Bacillota</taxon>
        <taxon>Clostridia</taxon>
        <taxon>Eubacteriales</taxon>
        <taxon>Clostridiaceae</taxon>
        <taxon>Clostridium</taxon>
    </lineage>
</organism>
<dbReference type="EMBL" id="JAKTMA010000002">
    <property type="protein sequence ID" value="MCR0231440.1"/>
    <property type="molecule type" value="Genomic_DNA"/>
</dbReference>
<keyword evidence="4 12" id="KW-0762">Sugar transport</keyword>
<reference evidence="11 15" key="1">
    <citation type="submission" date="2014-08" db="EMBL/GenBank/DDBJ databases">
        <title>Clostridium innocuum, an unnegligible vancomycin-resistant pathogen causing extra-intestinal infections.</title>
        <authorList>
            <person name="Feng Y."/>
            <person name="Chiu C.-H."/>
        </authorList>
    </citation>
    <scope>NUCLEOTIDE SEQUENCE [LARGE SCALE GENOMIC DNA]</scope>
    <source>
        <strain evidence="11 15">AN88</strain>
    </source>
</reference>
<dbReference type="EMBL" id="JQIF01000009">
    <property type="protein sequence ID" value="KGJ54762.1"/>
    <property type="molecule type" value="Genomic_DNA"/>
</dbReference>
<comment type="subcellular location">
    <subcellularLocation>
        <location evidence="1">Cytoplasm</location>
    </subcellularLocation>
</comment>